<feature type="compositionally biased region" description="Basic and acidic residues" evidence="1">
    <location>
        <begin position="406"/>
        <end position="415"/>
    </location>
</feature>
<dbReference type="Pfam" id="PF23399">
    <property type="entry name" value="LTI65_PGEED"/>
    <property type="match status" value="1"/>
</dbReference>
<protein>
    <recommendedName>
        <fullName evidence="7">Low-temperature-induced 65 kDa protein</fullName>
    </recommendedName>
</protein>
<evidence type="ECO:0000313" key="5">
    <source>
        <dbReference type="EMBL" id="CAJ1977066.1"/>
    </source>
</evidence>
<feature type="region of interest" description="Disordered" evidence="1">
    <location>
        <begin position="491"/>
        <end position="533"/>
    </location>
</feature>
<dbReference type="InterPro" id="IPR057058">
    <property type="entry name" value="LTI65_LTI78_NYQTKV"/>
</dbReference>
<feature type="compositionally biased region" description="Acidic residues" evidence="1">
    <location>
        <begin position="82"/>
        <end position="91"/>
    </location>
</feature>
<proteinExistence type="predicted"/>
<evidence type="ECO:0000256" key="1">
    <source>
        <dbReference type="SAM" id="MobiDB-lite"/>
    </source>
</evidence>
<feature type="compositionally biased region" description="Polar residues" evidence="1">
    <location>
        <begin position="504"/>
        <end position="533"/>
    </location>
</feature>
<dbReference type="Gramene" id="rna-AYBTSS11_LOCUS29212">
    <property type="protein sequence ID" value="CAJ1977066.1"/>
    <property type="gene ID" value="gene-AYBTSS11_LOCUS29212"/>
</dbReference>
<accession>A0AA86W208</accession>
<dbReference type="InterPro" id="IPR057059">
    <property type="entry name" value="LTI65/LTI78_PGEED"/>
</dbReference>
<evidence type="ECO:0000259" key="4">
    <source>
        <dbReference type="Pfam" id="PF23403"/>
    </source>
</evidence>
<dbReference type="PANTHER" id="PTHR33836:SF8">
    <property type="entry name" value="LOW-TEMPERATURE-INDUCED 65 KDA PROTEIN"/>
    <property type="match status" value="1"/>
</dbReference>
<feature type="domain" description="LTI65/LTI78 PGEED repeat" evidence="2">
    <location>
        <begin position="416"/>
        <end position="446"/>
    </location>
</feature>
<feature type="region of interest" description="Disordered" evidence="1">
    <location>
        <begin position="58"/>
        <end position="91"/>
    </location>
</feature>
<feature type="compositionally biased region" description="Basic and acidic residues" evidence="1">
    <location>
        <begin position="494"/>
        <end position="503"/>
    </location>
</feature>
<feature type="domain" description="LTI65/LTI78 NYQTKV repeat" evidence="3">
    <location>
        <begin position="170"/>
        <end position="230"/>
    </location>
</feature>
<gene>
    <name evidence="5" type="ORF">AYBTSS11_LOCUS29212</name>
</gene>
<dbReference type="GO" id="GO:0009737">
    <property type="term" value="P:response to abscisic acid"/>
    <property type="evidence" value="ECO:0007669"/>
    <property type="project" value="InterPro"/>
</dbReference>
<evidence type="ECO:0000259" key="2">
    <source>
        <dbReference type="Pfam" id="PF23399"/>
    </source>
</evidence>
<sequence>MDSRVVQNEVHENDEHYSYIVPSEQVTHGEEEQHFDHEKKSVLNKVKAKAMKIKDSIKKHGHQVLDGSREYNNEDQHHLDDHDIDEDKDMDEDTQVHETPIHENEDVKTATPTCEQVETLGKSGIDFGSTTVMADEAHHDSLPSTTDIDQNIATEPANTFSAEKKRGLPKDNLDWSIGLEEEPYSPRNRPEAYTPPKYQTKVTDPTEVVKEETEITPVEESFARMNVQDEPKSTPELNVQPTIADSEYPHVGNHDHLVPHLSAEMKTQYPSSECHKQFTQGTISPSINSNMENVTDSGQTFNTMTITAEEHSCYEENTDKVVSPKDVIASGVGSDEKDDIKDKVVTNEEQQKSGDVSNMFGSTALYGKNIAHSLTEKLAPVYEKVAGVGSAVKSKVSGTSTGGVETETKNEVKEQDTGVSVKDYLAEKLRPGEEDKALSEVISEALYKRKEEPVKNEHHLDDEDEKICEESCVHSGKGVVEKLKGVVGSWFGKSEGKGGEDLSKNTNSGAELEQVNQVVDENKSSPIEEQGTS</sequence>
<reference evidence="5" key="1">
    <citation type="submission" date="2023-10" db="EMBL/GenBank/DDBJ databases">
        <authorList>
            <person name="Domelevo Entfellner J.-B."/>
        </authorList>
    </citation>
    <scope>NUCLEOTIDE SEQUENCE</scope>
</reference>
<dbReference type="Proteomes" id="UP001189624">
    <property type="component" value="Chromosome 10"/>
</dbReference>
<feature type="domain" description="LTI65/LTI78 N-terminal" evidence="4">
    <location>
        <begin position="36"/>
        <end position="107"/>
    </location>
</feature>
<evidence type="ECO:0000313" key="6">
    <source>
        <dbReference type="Proteomes" id="UP001189624"/>
    </source>
</evidence>
<dbReference type="PANTHER" id="PTHR33836">
    <property type="entry name" value="LOW-TEMPERATURE-INDUCED 65 KDA PROTEIN-RELATED"/>
    <property type="match status" value="1"/>
</dbReference>
<dbReference type="AlphaFoldDB" id="A0AA86W208"/>
<dbReference type="Pfam" id="PF23402">
    <property type="entry name" value="LTI65_LTI78_NYQTKV"/>
    <property type="match status" value="1"/>
</dbReference>
<dbReference type="InterPro" id="IPR037491">
    <property type="entry name" value="LTI78/LTI65"/>
</dbReference>
<feature type="region of interest" description="Disordered" evidence="1">
    <location>
        <begin position="394"/>
        <end position="415"/>
    </location>
</feature>
<feature type="compositionally biased region" description="Basic and acidic residues" evidence="1">
    <location>
        <begin position="67"/>
        <end position="81"/>
    </location>
</feature>
<evidence type="ECO:0000259" key="3">
    <source>
        <dbReference type="Pfam" id="PF23402"/>
    </source>
</evidence>
<keyword evidence="6" id="KW-1185">Reference proteome</keyword>
<evidence type="ECO:0008006" key="7">
    <source>
        <dbReference type="Google" id="ProtNLM"/>
    </source>
</evidence>
<feature type="compositionally biased region" description="Low complexity" evidence="1">
    <location>
        <begin position="394"/>
        <end position="405"/>
    </location>
</feature>
<organism evidence="5 6">
    <name type="scientific">Sphenostylis stenocarpa</name>
    <dbReference type="NCBI Taxonomy" id="92480"/>
    <lineage>
        <taxon>Eukaryota</taxon>
        <taxon>Viridiplantae</taxon>
        <taxon>Streptophyta</taxon>
        <taxon>Embryophyta</taxon>
        <taxon>Tracheophyta</taxon>
        <taxon>Spermatophyta</taxon>
        <taxon>Magnoliopsida</taxon>
        <taxon>eudicotyledons</taxon>
        <taxon>Gunneridae</taxon>
        <taxon>Pentapetalae</taxon>
        <taxon>rosids</taxon>
        <taxon>fabids</taxon>
        <taxon>Fabales</taxon>
        <taxon>Fabaceae</taxon>
        <taxon>Papilionoideae</taxon>
        <taxon>50 kb inversion clade</taxon>
        <taxon>NPAAA clade</taxon>
        <taxon>indigoferoid/millettioid clade</taxon>
        <taxon>Phaseoleae</taxon>
        <taxon>Sphenostylis</taxon>
    </lineage>
</organism>
<name>A0AA86W208_9FABA</name>
<feature type="compositionally biased region" description="Basic and acidic residues" evidence="1">
    <location>
        <begin position="162"/>
        <end position="173"/>
    </location>
</feature>
<dbReference type="InterPro" id="IPR056605">
    <property type="entry name" value="LTI65_LTI78_N"/>
</dbReference>
<dbReference type="GO" id="GO:0006950">
    <property type="term" value="P:response to stress"/>
    <property type="evidence" value="ECO:0007669"/>
    <property type="project" value="TreeGrafter"/>
</dbReference>
<dbReference type="EMBL" id="OY731407">
    <property type="protein sequence ID" value="CAJ1977066.1"/>
    <property type="molecule type" value="Genomic_DNA"/>
</dbReference>
<feature type="region of interest" description="Disordered" evidence="1">
    <location>
        <begin position="158"/>
        <end position="215"/>
    </location>
</feature>
<dbReference type="Pfam" id="PF23403">
    <property type="entry name" value="LTI65_LTI78_N"/>
    <property type="match status" value="1"/>
</dbReference>